<evidence type="ECO:0000256" key="1">
    <source>
        <dbReference type="SAM" id="MobiDB-lite"/>
    </source>
</evidence>
<gene>
    <name evidence="2" type="ORF">GUJ93_ZPchr0003g17097</name>
</gene>
<sequence length="120" mass="12766">MKPKGSKPSEEEGLIPIEACVALRDGCGQTAGVRGPLRMLGLSKALEVGARPRGPQEPTKTAGSPKSHRLDGGRCLEVLAPHLVEHLKHSLERNPSDSLCKPDKNILRNTSGSMVKPKSA</sequence>
<dbReference type="Proteomes" id="UP000729402">
    <property type="component" value="Unassembled WGS sequence"/>
</dbReference>
<accession>A0A8J5S0V6</accession>
<reference evidence="2" key="2">
    <citation type="submission" date="2021-02" db="EMBL/GenBank/DDBJ databases">
        <authorList>
            <person name="Kimball J.A."/>
            <person name="Haas M.W."/>
            <person name="Macchietto M."/>
            <person name="Kono T."/>
            <person name="Duquette J."/>
            <person name="Shao M."/>
        </authorList>
    </citation>
    <scope>NUCLEOTIDE SEQUENCE</scope>
    <source>
        <tissue evidence="2">Fresh leaf tissue</tissue>
    </source>
</reference>
<dbReference type="EMBL" id="JAAALK010000286">
    <property type="protein sequence ID" value="KAG8061288.1"/>
    <property type="molecule type" value="Genomic_DNA"/>
</dbReference>
<name>A0A8J5S0V6_ZIZPA</name>
<proteinExistence type="predicted"/>
<feature type="compositionally biased region" description="Basic and acidic residues" evidence="1">
    <location>
        <begin position="89"/>
        <end position="106"/>
    </location>
</feature>
<comment type="caution">
    <text evidence="2">The sequence shown here is derived from an EMBL/GenBank/DDBJ whole genome shotgun (WGS) entry which is preliminary data.</text>
</comment>
<protein>
    <submittedName>
        <fullName evidence="2">Uncharacterized protein</fullName>
    </submittedName>
</protein>
<feature type="region of interest" description="Disordered" evidence="1">
    <location>
        <begin position="89"/>
        <end position="120"/>
    </location>
</feature>
<dbReference type="AlphaFoldDB" id="A0A8J5S0V6"/>
<feature type="region of interest" description="Disordered" evidence="1">
    <location>
        <begin position="46"/>
        <end position="71"/>
    </location>
</feature>
<evidence type="ECO:0000313" key="3">
    <source>
        <dbReference type="Proteomes" id="UP000729402"/>
    </source>
</evidence>
<organism evidence="2 3">
    <name type="scientific">Zizania palustris</name>
    <name type="common">Northern wild rice</name>
    <dbReference type="NCBI Taxonomy" id="103762"/>
    <lineage>
        <taxon>Eukaryota</taxon>
        <taxon>Viridiplantae</taxon>
        <taxon>Streptophyta</taxon>
        <taxon>Embryophyta</taxon>
        <taxon>Tracheophyta</taxon>
        <taxon>Spermatophyta</taxon>
        <taxon>Magnoliopsida</taxon>
        <taxon>Liliopsida</taxon>
        <taxon>Poales</taxon>
        <taxon>Poaceae</taxon>
        <taxon>BOP clade</taxon>
        <taxon>Oryzoideae</taxon>
        <taxon>Oryzeae</taxon>
        <taxon>Zizaniinae</taxon>
        <taxon>Zizania</taxon>
    </lineage>
</organism>
<keyword evidence="3" id="KW-1185">Reference proteome</keyword>
<reference evidence="2" key="1">
    <citation type="journal article" date="2021" name="bioRxiv">
        <title>Whole Genome Assembly and Annotation of Northern Wild Rice, Zizania palustris L., Supports a Whole Genome Duplication in the Zizania Genus.</title>
        <authorList>
            <person name="Haas M."/>
            <person name="Kono T."/>
            <person name="Macchietto M."/>
            <person name="Millas R."/>
            <person name="McGilp L."/>
            <person name="Shao M."/>
            <person name="Duquette J."/>
            <person name="Hirsch C.N."/>
            <person name="Kimball J."/>
        </authorList>
    </citation>
    <scope>NUCLEOTIDE SEQUENCE</scope>
    <source>
        <tissue evidence="2">Fresh leaf tissue</tissue>
    </source>
</reference>
<evidence type="ECO:0000313" key="2">
    <source>
        <dbReference type="EMBL" id="KAG8061288.1"/>
    </source>
</evidence>